<dbReference type="GeneID" id="9941761"/>
<organism evidence="2 3">
    <name type="scientific">Loa loa</name>
    <name type="common">Eye worm</name>
    <name type="synonym">Filaria loa</name>
    <dbReference type="NCBI Taxonomy" id="7209"/>
    <lineage>
        <taxon>Eukaryota</taxon>
        <taxon>Metazoa</taxon>
        <taxon>Ecdysozoa</taxon>
        <taxon>Nematoda</taxon>
        <taxon>Chromadorea</taxon>
        <taxon>Rhabditida</taxon>
        <taxon>Spirurina</taxon>
        <taxon>Spiruromorpha</taxon>
        <taxon>Filarioidea</taxon>
        <taxon>Onchocercidae</taxon>
        <taxon>Loa</taxon>
    </lineage>
</organism>
<protein>
    <submittedName>
        <fullName evidence="3">DUF4283 domain-containing protein</fullName>
    </submittedName>
</protein>
<dbReference type="Proteomes" id="UP000095285">
    <property type="component" value="Unassembled WGS sequence"/>
</dbReference>
<dbReference type="RefSeq" id="XP_003139944.1">
    <property type="nucleotide sequence ID" value="XM_003139896.1"/>
</dbReference>
<name>A0A1I7W4S7_LOALO</name>
<keyword evidence="2" id="KW-1185">Reference proteome</keyword>
<dbReference type="KEGG" id="loa:LOAG_04359"/>
<accession>A0A1S0U2J3</accession>
<evidence type="ECO:0000313" key="1">
    <source>
        <dbReference type="EMBL" id="EFO24126.1"/>
    </source>
</evidence>
<dbReference type="CTD" id="9941761"/>
<evidence type="ECO:0000313" key="2">
    <source>
        <dbReference type="Proteomes" id="UP000095285"/>
    </source>
</evidence>
<dbReference type="AlphaFoldDB" id="A0A1I7W4S7"/>
<evidence type="ECO:0000313" key="3">
    <source>
        <dbReference type="WBParaSite" id="EN70_9680"/>
    </source>
</evidence>
<accession>A0A1I7W4S7</accession>
<sequence>MNWTTNVVVYSALIRLFRLQIPSINEAIFILYQVFPDLFGFRYSKILKSDVRVASFAFSPEKTLLGLRFVRCYRWLDSCCGYGPWDLVDDEGGTHRMSLNDSESMRKVSESLSSYRLRAFPSSQSFV</sequence>
<gene>
    <name evidence="1 3" type="ORF">LOAG_04359</name>
</gene>
<proteinExistence type="predicted"/>
<reference evidence="1 2" key="1">
    <citation type="submission" date="2012-04" db="EMBL/GenBank/DDBJ databases">
        <title>The Genome Sequence of Loa loa.</title>
        <authorList>
            <consortium name="The Broad Institute Genome Sequencing Platform"/>
            <consortium name="Broad Institute Genome Sequencing Center for Infectious Disease"/>
            <person name="Nutman T.B."/>
            <person name="Fink D.L."/>
            <person name="Russ C."/>
            <person name="Young S."/>
            <person name="Zeng Q."/>
            <person name="Gargeya S."/>
            <person name="Alvarado L."/>
            <person name="Berlin A."/>
            <person name="Chapman S.B."/>
            <person name="Chen Z."/>
            <person name="Freedman E."/>
            <person name="Gellesch M."/>
            <person name="Goldberg J."/>
            <person name="Griggs A."/>
            <person name="Gujja S."/>
            <person name="Heilman E.R."/>
            <person name="Heiman D."/>
            <person name="Howarth C."/>
            <person name="Mehta T."/>
            <person name="Neiman D."/>
            <person name="Pearson M."/>
            <person name="Roberts A."/>
            <person name="Saif S."/>
            <person name="Shea T."/>
            <person name="Shenoy N."/>
            <person name="Sisk P."/>
            <person name="Stolte C."/>
            <person name="Sykes S."/>
            <person name="White J."/>
            <person name="Yandava C."/>
            <person name="Haas B."/>
            <person name="Henn M.R."/>
            <person name="Nusbaum C."/>
            <person name="Birren B."/>
        </authorList>
    </citation>
    <scope>NUCLEOTIDE SEQUENCE [LARGE SCALE GENOMIC DNA]</scope>
</reference>
<dbReference type="EMBL" id="JH712424">
    <property type="protein sequence ID" value="EFO24126.1"/>
    <property type="molecule type" value="Genomic_DNA"/>
</dbReference>
<reference evidence="3" key="2">
    <citation type="submission" date="2016-11" db="UniProtKB">
        <authorList>
            <consortium name="WormBaseParasite"/>
        </authorList>
    </citation>
    <scope>IDENTIFICATION</scope>
</reference>
<dbReference type="WBParaSite" id="EN70_9680">
    <property type="protein sequence ID" value="EN70_9680"/>
    <property type="gene ID" value="EN70_9680"/>
</dbReference>